<evidence type="ECO:0000313" key="2">
    <source>
        <dbReference type="EMBL" id="KPV75338.1"/>
    </source>
</evidence>
<dbReference type="Proteomes" id="UP000053890">
    <property type="component" value="Unassembled WGS sequence"/>
</dbReference>
<reference evidence="2 3" key="1">
    <citation type="journal article" date="2015" name="Front. Microbiol.">
        <title>Genome sequence of the plant growth promoting endophytic yeast Rhodotorula graminis WP1.</title>
        <authorList>
            <person name="Firrincieli A."/>
            <person name="Otillar R."/>
            <person name="Salamov A."/>
            <person name="Schmutz J."/>
            <person name="Khan Z."/>
            <person name="Redman R.S."/>
            <person name="Fleck N.D."/>
            <person name="Lindquist E."/>
            <person name="Grigoriev I.V."/>
            <person name="Doty S.L."/>
        </authorList>
    </citation>
    <scope>NUCLEOTIDE SEQUENCE [LARGE SCALE GENOMIC DNA]</scope>
    <source>
        <strain evidence="2 3">WP1</strain>
    </source>
</reference>
<dbReference type="OrthoDB" id="6359816at2759"/>
<protein>
    <recommendedName>
        <fullName evidence="4">BTB domain-containing protein</fullName>
    </recommendedName>
</protein>
<dbReference type="RefSeq" id="XP_018271387.1">
    <property type="nucleotide sequence ID" value="XM_018416782.1"/>
</dbReference>
<feature type="compositionally biased region" description="Pro residues" evidence="1">
    <location>
        <begin position="232"/>
        <end position="247"/>
    </location>
</feature>
<feature type="region of interest" description="Disordered" evidence="1">
    <location>
        <begin position="185"/>
        <end position="218"/>
    </location>
</feature>
<evidence type="ECO:0008006" key="4">
    <source>
        <dbReference type="Google" id="ProtNLM"/>
    </source>
</evidence>
<organism evidence="2 3">
    <name type="scientific">Rhodotorula graminis (strain WP1)</name>
    <dbReference type="NCBI Taxonomy" id="578459"/>
    <lineage>
        <taxon>Eukaryota</taxon>
        <taxon>Fungi</taxon>
        <taxon>Dikarya</taxon>
        <taxon>Basidiomycota</taxon>
        <taxon>Pucciniomycotina</taxon>
        <taxon>Microbotryomycetes</taxon>
        <taxon>Sporidiobolales</taxon>
        <taxon>Sporidiobolaceae</taxon>
        <taxon>Rhodotorula</taxon>
    </lineage>
</organism>
<dbReference type="Gene3D" id="3.30.710.10">
    <property type="entry name" value="Potassium Channel Kv1.1, Chain A"/>
    <property type="match status" value="1"/>
</dbReference>
<evidence type="ECO:0000256" key="1">
    <source>
        <dbReference type="SAM" id="MobiDB-lite"/>
    </source>
</evidence>
<feature type="region of interest" description="Disordered" evidence="1">
    <location>
        <begin position="228"/>
        <end position="247"/>
    </location>
</feature>
<feature type="region of interest" description="Disordered" evidence="1">
    <location>
        <begin position="288"/>
        <end position="325"/>
    </location>
</feature>
<gene>
    <name evidence="2" type="ORF">RHOBADRAFT_53327</name>
</gene>
<name>A0A194S3M7_RHOGW</name>
<dbReference type="GeneID" id="28977230"/>
<evidence type="ECO:0000313" key="3">
    <source>
        <dbReference type="Proteomes" id="UP000053890"/>
    </source>
</evidence>
<sequence>MDTKPPTRRVTVFSAHVDPATASTHTLPIRLAFSPFNSGDWRITYAPPPTKNGRFEPAAVKLRWDRVDVEPDLCNARLAVEADGEVHSVEMPLASQRACEWIVLVGRPTTKLRVVLEVDKPHEEPAAVDRVMAMIDQPQVIDVCLTFPGDRRTLFASSALLATASPWWAECLSARGFREETMSMAHTPAEPGWPDSDCSDDDDDDEVSSRGRRTPALGRKVVADLAQLSIPASPPPSPPTRSRPLIPPHMRVVPIVGTAYRTYRAYLAWLYTGTVAFAPLSSSFQYPSSPPSSSSSLPSRTSPSSASTQRRAALAPLRTLHPSRPHPVSPKSLYRLAHFLDTPSLAAQCLAALADALTVDNVAHELLAPPAMGEVYDDVWNVEVGFAEEAWDDVRGSEAMRNAAERMKGEGGAGPHELATLLRLSGIKT</sequence>
<feature type="compositionally biased region" description="Low complexity" evidence="1">
    <location>
        <begin position="288"/>
        <end position="307"/>
    </location>
</feature>
<dbReference type="InterPro" id="IPR011333">
    <property type="entry name" value="SKP1/BTB/POZ_sf"/>
</dbReference>
<dbReference type="EMBL" id="KQ474078">
    <property type="protein sequence ID" value="KPV75338.1"/>
    <property type="molecule type" value="Genomic_DNA"/>
</dbReference>
<accession>A0A194S3M7</accession>
<proteinExistence type="predicted"/>
<dbReference type="STRING" id="578459.A0A194S3M7"/>
<feature type="compositionally biased region" description="Acidic residues" evidence="1">
    <location>
        <begin position="197"/>
        <end position="206"/>
    </location>
</feature>
<keyword evidence="3" id="KW-1185">Reference proteome</keyword>
<dbReference type="AlphaFoldDB" id="A0A194S3M7"/>